<organism evidence="1 2">
    <name type="scientific">Laspinema olomoucense D3b</name>
    <dbReference type="NCBI Taxonomy" id="2953688"/>
    <lineage>
        <taxon>Bacteria</taxon>
        <taxon>Bacillati</taxon>
        <taxon>Cyanobacteriota</taxon>
        <taxon>Cyanophyceae</taxon>
        <taxon>Oscillatoriophycideae</taxon>
        <taxon>Oscillatoriales</taxon>
        <taxon>Laspinemataceae</taxon>
        <taxon>Laspinema</taxon>
        <taxon>Laspinema olomoucense</taxon>
    </lineage>
</organism>
<dbReference type="SUPFAM" id="SSF143100">
    <property type="entry name" value="TTHA1013/TTHA0281-like"/>
    <property type="match status" value="1"/>
</dbReference>
<proteinExistence type="predicted"/>
<evidence type="ECO:0000313" key="2">
    <source>
        <dbReference type="Proteomes" id="UP001525961"/>
    </source>
</evidence>
<protein>
    <submittedName>
        <fullName evidence="1">Type II toxin-antitoxin system HicB family antitoxin</fullName>
    </submittedName>
</protein>
<dbReference type="Gene3D" id="3.30.160.250">
    <property type="match status" value="1"/>
</dbReference>
<comment type="caution">
    <text evidence="1">The sequence shown here is derived from an EMBL/GenBank/DDBJ whole genome shotgun (WGS) entry which is preliminary data.</text>
</comment>
<dbReference type="EMBL" id="JAMXFA010000014">
    <property type="protein sequence ID" value="MCT7978508.1"/>
    <property type="molecule type" value="Genomic_DNA"/>
</dbReference>
<sequence length="50" mass="5596">MKIKAMIWQEDDVWCGSVPALPGCHTWASSYEELLEMLADAVLSLARSNE</sequence>
<dbReference type="RefSeq" id="WP_261201267.1">
    <property type="nucleotide sequence ID" value="NZ_JAMXFA010000014.1"/>
</dbReference>
<accession>A0ABT2N746</accession>
<reference evidence="1 2" key="1">
    <citation type="journal article" date="2022" name="Front. Microbiol.">
        <title>High genomic differentiation and limited gene flow indicate recent cryptic speciation within the genus Laspinema (cyanobacteria).</title>
        <authorList>
            <person name="Stanojkovic A."/>
            <person name="Skoupy S."/>
            <person name="Skaloud P."/>
            <person name="Dvorak P."/>
        </authorList>
    </citation>
    <scope>NUCLEOTIDE SEQUENCE [LARGE SCALE GENOMIC DNA]</scope>
    <source>
        <strain evidence="1 2">D3b</strain>
    </source>
</reference>
<evidence type="ECO:0000313" key="1">
    <source>
        <dbReference type="EMBL" id="MCT7978508.1"/>
    </source>
</evidence>
<dbReference type="InterPro" id="IPR035069">
    <property type="entry name" value="TTHA1013/TTHA0281-like"/>
</dbReference>
<name>A0ABT2N746_9CYAN</name>
<dbReference type="Proteomes" id="UP001525961">
    <property type="component" value="Unassembled WGS sequence"/>
</dbReference>
<gene>
    <name evidence="1" type="ORF">NG792_12390</name>
</gene>
<keyword evidence="2" id="KW-1185">Reference proteome</keyword>